<dbReference type="AlphaFoldDB" id="A0A7W9LQA0"/>
<feature type="region of interest" description="Disordered" evidence="1">
    <location>
        <begin position="321"/>
        <end position="344"/>
    </location>
</feature>
<gene>
    <name evidence="3" type="ORF">HDA41_000169</name>
</gene>
<evidence type="ECO:0000256" key="1">
    <source>
        <dbReference type="SAM" id="MobiDB-lite"/>
    </source>
</evidence>
<dbReference type="Proteomes" id="UP000590647">
    <property type="component" value="Unassembled WGS sequence"/>
</dbReference>
<feature type="compositionally biased region" description="Basic residues" evidence="1">
    <location>
        <begin position="247"/>
        <end position="268"/>
    </location>
</feature>
<keyword evidence="4" id="KW-1185">Reference proteome</keyword>
<comment type="caution">
    <text evidence="3">The sequence shown here is derived from an EMBL/GenBank/DDBJ whole genome shotgun (WGS) entry which is preliminary data.</text>
</comment>
<keyword evidence="2" id="KW-0472">Membrane</keyword>
<dbReference type="EMBL" id="JACHNE010000001">
    <property type="protein sequence ID" value="MBB5792205.1"/>
    <property type="molecule type" value="Genomic_DNA"/>
</dbReference>
<protein>
    <submittedName>
        <fullName evidence="3">Uncharacterized protein</fullName>
    </submittedName>
</protein>
<sequence length="366" mass="39091">MSAAGNGRCVGALRERSPGVLGKCRPDGPDRLPDHDIPRHWLTRGITVVPLVIAPIVLAELAFAAPMTVVRLRALRRLPVVLCAQAAPTCLPTLWYGVPRARRTGTPAASVLPLDMRAVRLVWSLVVAGALGSGDAGAAAFLAGPPRPVGGQPLRHHPEGGAGLSAGSGGGAPRRSGERGDGGRLAPGPHRPACDGQGRHGRGPGDRPRPVGPGARRRPDHSAEGGNHRHPQARQGQEPLQHDQHAERHRAARHGQPRRRPVRRRPPQRPRTGQARRPPGGVRRPSGGGRASARTVASSSSRRHHCGLRTIRRPLPKAMGVRTSAPAWGRSARNESKRPCTPESCSPRVFIWSAGPWPPCWGWKRT</sequence>
<keyword evidence="2" id="KW-0812">Transmembrane</keyword>
<proteinExistence type="predicted"/>
<feature type="transmembrane region" description="Helical" evidence="2">
    <location>
        <begin position="41"/>
        <end position="66"/>
    </location>
</feature>
<organism evidence="3 4">
    <name type="scientific">Streptomyces caelestis</name>
    <dbReference type="NCBI Taxonomy" id="36816"/>
    <lineage>
        <taxon>Bacteria</taxon>
        <taxon>Bacillati</taxon>
        <taxon>Actinomycetota</taxon>
        <taxon>Actinomycetes</taxon>
        <taxon>Kitasatosporales</taxon>
        <taxon>Streptomycetaceae</taxon>
        <taxon>Streptomyces</taxon>
    </lineage>
</organism>
<accession>A0A7W9LQA0</accession>
<reference evidence="3 4" key="1">
    <citation type="submission" date="2020-08" db="EMBL/GenBank/DDBJ databases">
        <title>Sequencing the genomes of 1000 actinobacteria strains.</title>
        <authorList>
            <person name="Klenk H.-P."/>
        </authorList>
    </citation>
    <scope>NUCLEOTIDE SEQUENCE [LARGE SCALE GENOMIC DNA]</scope>
    <source>
        <strain evidence="3 4">DSM 40084</strain>
    </source>
</reference>
<name>A0A7W9LQA0_9ACTN</name>
<evidence type="ECO:0000256" key="2">
    <source>
        <dbReference type="SAM" id="Phobius"/>
    </source>
</evidence>
<evidence type="ECO:0000313" key="3">
    <source>
        <dbReference type="EMBL" id="MBB5792205.1"/>
    </source>
</evidence>
<evidence type="ECO:0000313" key="4">
    <source>
        <dbReference type="Proteomes" id="UP000590647"/>
    </source>
</evidence>
<keyword evidence="2" id="KW-1133">Transmembrane helix</keyword>
<feature type="compositionally biased region" description="Low complexity" evidence="1">
    <location>
        <begin position="270"/>
        <end position="300"/>
    </location>
</feature>
<feature type="compositionally biased region" description="Gly residues" evidence="1">
    <location>
        <begin position="160"/>
        <end position="172"/>
    </location>
</feature>
<feature type="region of interest" description="Disordered" evidence="1">
    <location>
        <begin position="147"/>
        <end position="308"/>
    </location>
</feature>